<reference evidence="3" key="1">
    <citation type="submission" date="2020-05" db="EMBL/GenBank/DDBJ databases">
        <title>Phylogenomic resolution of chytrid fungi.</title>
        <authorList>
            <person name="Stajich J.E."/>
            <person name="Amses K."/>
            <person name="Simmons R."/>
            <person name="Seto K."/>
            <person name="Myers J."/>
            <person name="Bonds A."/>
            <person name="Quandt C.A."/>
            <person name="Barry K."/>
            <person name="Liu P."/>
            <person name="Grigoriev I."/>
            <person name="Longcore J.E."/>
            <person name="James T.Y."/>
        </authorList>
    </citation>
    <scope>NUCLEOTIDE SEQUENCE</scope>
    <source>
        <strain evidence="3">JEL0513</strain>
    </source>
</reference>
<evidence type="ECO:0000313" key="3">
    <source>
        <dbReference type="EMBL" id="KAJ3085060.1"/>
    </source>
</evidence>
<comment type="caution">
    <text evidence="3">The sequence shown here is derived from an EMBL/GenBank/DDBJ whole genome shotgun (WGS) entry which is preliminary data.</text>
</comment>
<gene>
    <name evidence="3" type="ORF">HK100_009177</name>
</gene>
<dbReference type="EMBL" id="JADGJH010004649">
    <property type="protein sequence ID" value="KAJ3085060.1"/>
    <property type="molecule type" value="Genomic_DNA"/>
</dbReference>
<evidence type="ECO:0000256" key="2">
    <source>
        <dbReference type="SAM" id="SignalP"/>
    </source>
</evidence>
<dbReference type="AlphaFoldDB" id="A0AAD5STA2"/>
<feature type="region of interest" description="Disordered" evidence="1">
    <location>
        <begin position="129"/>
        <end position="164"/>
    </location>
</feature>
<accession>A0AAD5STA2</accession>
<organism evidence="3 4">
    <name type="scientific">Physocladia obscura</name>
    <dbReference type="NCBI Taxonomy" id="109957"/>
    <lineage>
        <taxon>Eukaryota</taxon>
        <taxon>Fungi</taxon>
        <taxon>Fungi incertae sedis</taxon>
        <taxon>Chytridiomycota</taxon>
        <taxon>Chytridiomycota incertae sedis</taxon>
        <taxon>Chytridiomycetes</taxon>
        <taxon>Chytridiales</taxon>
        <taxon>Chytriomycetaceae</taxon>
        <taxon>Physocladia</taxon>
    </lineage>
</organism>
<keyword evidence="4" id="KW-1185">Reference proteome</keyword>
<sequence length="362" mass="37854">MKLMKTRLALAAVLCVVVPVPVVAFTNGTLIPPYICDLEDLAIGGPKSLGDVIPLLQEGDAQATIAGYHHLYTNATGYAAQNLCTAHIANNAPFTFGDNDFIIIGLIVWIQDFPPLDYWKTYGYIGNDEDNESGSNSSNNNNGEYEDSDDNDNSDKSNKNEWNSWNSSTVALPRRIGTFKKAGLNMIPYPYKCGQTIVHQTALDDDSATKSQSDTIVWTAPKKIFGTFVEVRGVCVTNTGYGKFAVQIPTSGVATGSSYGISAATASTSDATAIRASCSTAATTSSTTVAYGVAPSTTTVTKTTSAATIVTSSTTKASTATSGPPAANFPTFASQSAGNLLSAGKTVSAFGGVVVMLVTLLL</sequence>
<evidence type="ECO:0000313" key="4">
    <source>
        <dbReference type="Proteomes" id="UP001211907"/>
    </source>
</evidence>
<feature type="chain" id="PRO_5041938159" evidence="2">
    <location>
        <begin position="25"/>
        <end position="362"/>
    </location>
</feature>
<name>A0AAD5STA2_9FUNG</name>
<keyword evidence="2" id="KW-0732">Signal</keyword>
<feature type="compositionally biased region" description="Low complexity" evidence="1">
    <location>
        <begin position="133"/>
        <end position="143"/>
    </location>
</feature>
<protein>
    <submittedName>
        <fullName evidence="3">Uncharacterized protein</fullName>
    </submittedName>
</protein>
<dbReference type="Proteomes" id="UP001211907">
    <property type="component" value="Unassembled WGS sequence"/>
</dbReference>
<proteinExistence type="predicted"/>
<evidence type="ECO:0000256" key="1">
    <source>
        <dbReference type="SAM" id="MobiDB-lite"/>
    </source>
</evidence>
<feature type="signal peptide" evidence="2">
    <location>
        <begin position="1"/>
        <end position="24"/>
    </location>
</feature>